<proteinExistence type="inferred from homology"/>
<dbReference type="GO" id="GO:0003743">
    <property type="term" value="F:translation initiation factor activity"/>
    <property type="evidence" value="ECO:0007669"/>
    <property type="project" value="UniProtKB-KW"/>
</dbReference>
<dbReference type="PANTHER" id="PTHR11960">
    <property type="entry name" value="EUKARYOTIC TRANSLATION INITIATION FACTOR 4E RELATED"/>
    <property type="match status" value="1"/>
</dbReference>
<dbReference type="Pfam" id="PF01652">
    <property type="entry name" value="IF4E"/>
    <property type="match status" value="1"/>
</dbReference>
<sequence length="179" mass="20741">MSKMYYTRLLDVRSTRGASAEEYEKGLKQIYTVSTVEGFWGVYNNIPEVGELSVRYSYHLMRGTRRPVWEDQENCKGGTWKLKCHKRDSTIVWKELLLAAIGEQFEDYVTPGDEIVGISVSVREKDNLLQIWNADAPLGEDPQARVLYKVQQLLPNTQFLSLFYKRHQTHRAFGGEKTM</sequence>
<evidence type="ECO:0000313" key="6">
    <source>
        <dbReference type="EMBL" id="CAD7252293.1"/>
    </source>
</evidence>
<dbReference type="GO" id="GO:0006417">
    <property type="term" value="P:regulation of translation"/>
    <property type="evidence" value="ECO:0007669"/>
    <property type="project" value="UniProtKB-KW"/>
</dbReference>
<evidence type="ECO:0000256" key="5">
    <source>
        <dbReference type="RuleBase" id="RU004374"/>
    </source>
</evidence>
<comment type="similarity">
    <text evidence="5">Belongs to the eukaryotic initiation factor 4E family.</text>
</comment>
<evidence type="ECO:0000256" key="3">
    <source>
        <dbReference type="ARBA" id="ARBA00022884"/>
    </source>
</evidence>
<dbReference type="Gene3D" id="3.30.760.10">
    <property type="entry name" value="RNA Cap, Translation Initiation Factor Eif4e"/>
    <property type="match status" value="1"/>
</dbReference>
<keyword evidence="7" id="KW-1185">Reference proteome</keyword>
<keyword evidence="4 5" id="KW-0648">Protein biosynthesis</keyword>
<dbReference type="InterPro" id="IPR001040">
    <property type="entry name" value="TIF_eIF_4E"/>
</dbReference>
<keyword evidence="1 5" id="KW-0396">Initiation factor</keyword>
<name>A0A7R9ADP7_9CRUS</name>
<dbReference type="EMBL" id="LR903801">
    <property type="protein sequence ID" value="CAD7252293.1"/>
    <property type="molecule type" value="Genomic_DNA"/>
</dbReference>
<accession>A0A7R9ADP7</accession>
<dbReference type="AlphaFoldDB" id="A0A7R9ADP7"/>
<evidence type="ECO:0000256" key="4">
    <source>
        <dbReference type="ARBA" id="ARBA00022917"/>
    </source>
</evidence>
<dbReference type="OrthoDB" id="17977at2759"/>
<dbReference type="InterPro" id="IPR023398">
    <property type="entry name" value="TIF_eIF4e-like"/>
</dbReference>
<dbReference type="SUPFAM" id="SSF55418">
    <property type="entry name" value="eIF4e-like"/>
    <property type="match status" value="1"/>
</dbReference>
<dbReference type="EMBL" id="CAJPEV010004284">
    <property type="protein sequence ID" value="CAG0901511.1"/>
    <property type="molecule type" value="Genomic_DNA"/>
</dbReference>
<evidence type="ECO:0008006" key="8">
    <source>
        <dbReference type="Google" id="ProtNLM"/>
    </source>
</evidence>
<keyword evidence="3 5" id="KW-0694">RNA-binding</keyword>
<protein>
    <recommendedName>
        <fullName evidence="8">Eukaryotic translation initiation factor 4E type 3</fullName>
    </recommendedName>
</protein>
<dbReference type="PANTHER" id="PTHR11960:SF66">
    <property type="entry name" value="EUKARYOTIC TRANSLATION INITIATION FACTOR 4E TYPE 3"/>
    <property type="match status" value="1"/>
</dbReference>
<keyword evidence="2" id="KW-0810">Translation regulation</keyword>
<evidence type="ECO:0000313" key="7">
    <source>
        <dbReference type="Proteomes" id="UP000677054"/>
    </source>
</evidence>
<evidence type="ECO:0000256" key="1">
    <source>
        <dbReference type="ARBA" id="ARBA00022540"/>
    </source>
</evidence>
<reference evidence="6" key="1">
    <citation type="submission" date="2020-11" db="EMBL/GenBank/DDBJ databases">
        <authorList>
            <person name="Tran Van P."/>
        </authorList>
    </citation>
    <scope>NUCLEOTIDE SEQUENCE</scope>
</reference>
<dbReference type="GO" id="GO:0000340">
    <property type="term" value="F:RNA 7-methylguanosine cap binding"/>
    <property type="evidence" value="ECO:0007669"/>
    <property type="project" value="TreeGrafter"/>
</dbReference>
<gene>
    <name evidence="6" type="ORF">DSTB1V02_LOCUS12051</name>
</gene>
<organism evidence="6">
    <name type="scientific">Darwinula stevensoni</name>
    <dbReference type="NCBI Taxonomy" id="69355"/>
    <lineage>
        <taxon>Eukaryota</taxon>
        <taxon>Metazoa</taxon>
        <taxon>Ecdysozoa</taxon>
        <taxon>Arthropoda</taxon>
        <taxon>Crustacea</taxon>
        <taxon>Oligostraca</taxon>
        <taxon>Ostracoda</taxon>
        <taxon>Podocopa</taxon>
        <taxon>Podocopida</taxon>
        <taxon>Darwinulocopina</taxon>
        <taxon>Darwinuloidea</taxon>
        <taxon>Darwinulidae</taxon>
        <taxon>Darwinula</taxon>
    </lineage>
</organism>
<evidence type="ECO:0000256" key="2">
    <source>
        <dbReference type="ARBA" id="ARBA00022845"/>
    </source>
</evidence>
<dbReference type="GO" id="GO:0016281">
    <property type="term" value="C:eukaryotic translation initiation factor 4F complex"/>
    <property type="evidence" value="ECO:0007669"/>
    <property type="project" value="TreeGrafter"/>
</dbReference>
<dbReference type="Proteomes" id="UP000677054">
    <property type="component" value="Unassembled WGS sequence"/>
</dbReference>